<dbReference type="PANTHER" id="PTHR12110">
    <property type="entry name" value="HYDROXYPYRUVATE ISOMERASE"/>
    <property type="match status" value="1"/>
</dbReference>
<protein>
    <recommendedName>
        <fullName evidence="1">Xylose isomerase-like TIM barrel domain-containing protein</fullName>
    </recommendedName>
</protein>
<name>A0A497E635_UNCAE</name>
<evidence type="ECO:0000313" key="2">
    <source>
        <dbReference type="EMBL" id="RLE10719.1"/>
    </source>
</evidence>
<dbReference type="AlphaFoldDB" id="A0A497E635"/>
<evidence type="ECO:0000259" key="1">
    <source>
        <dbReference type="Pfam" id="PF01261"/>
    </source>
</evidence>
<accession>A0A497E635</accession>
<dbReference type="InterPro" id="IPR036237">
    <property type="entry name" value="Xyl_isomerase-like_sf"/>
</dbReference>
<dbReference type="InterPro" id="IPR050312">
    <property type="entry name" value="IolE/XylAMocC-like"/>
</dbReference>
<comment type="caution">
    <text evidence="2">The sequence shown here is derived from an EMBL/GenBank/DDBJ whole genome shotgun (WGS) entry which is preliminary data.</text>
</comment>
<evidence type="ECO:0000313" key="3">
    <source>
        <dbReference type="Proteomes" id="UP000279422"/>
    </source>
</evidence>
<dbReference type="Pfam" id="PF01261">
    <property type="entry name" value="AP_endonuc_2"/>
    <property type="match status" value="1"/>
</dbReference>
<dbReference type="Proteomes" id="UP000279422">
    <property type="component" value="Unassembled WGS sequence"/>
</dbReference>
<dbReference type="EMBL" id="QMPZ01000003">
    <property type="protein sequence ID" value="RLE10719.1"/>
    <property type="molecule type" value="Genomic_DNA"/>
</dbReference>
<dbReference type="InterPro" id="IPR013022">
    <property type="entry name" value="Xyl_isomerase-like_TIM-brl"/>
</dbReference>
<dbReference type="SUPFAM" id="SSF51658">
    <property type="entry name" value="Xylose isomerase-like"/>
    <property type="match status" value="1"/>
</dbReference>
<gene>
    <name evidence="2" type="ORF">DRJ00_00570</name>
</gene>
<dbReference type="PANTHER" id="PTHR12110:SF53">
    <property type="entry name" value="BLR5974 PROTEIN"/>
    <property type="match status" value="1"/>
</dbReference>
<organism evidence="2 3">
    <name type="scientific">Aerophobetes bacterium</name>
    <dbReference type="NCBI Taxonomy" id="2030807"/>
    <lineage>
        <taxon>Bacteria</taxon>
        <taxon>Candidatus Aerophobota</taxon>
    </lineage>
</organism>
<reference evidence="2 3" key="1">
    <citation type="submission" date="2018-06" db="EMBL/GenBank/DDBJ databases">
        <title>Extensive metabolic versatility and redundancy in microbially diverse, dynamic hydrothermal sediments.</title>
        <authorList>
            <person name="Dombrowski N."/>
            <person name="Teske A."/>
            <person name="Baker B.J."/>
        </authorList>
    </citation>
    <scope>NUCLEOTIDE SEQUENCE [LARGE SCALE GENOMIC DNA]</scope>
    <source>
        <strain evidence="2">B47_G16</strain>
    </source>
</reference>
<dbReference type="Gene3D" id="3.20.20.150">
    <property type="entry name" value="Divalent-metal-dependent TIM barrel enzymes"/>
    <property type="match status" value="1"/>
</dbReference>
<feature type="domain" description="Xylose isomerase-like TIM barrel" evidence="1">
    <location>
        <begin position="31"/>
        <end position="254"/>
    </location>
</feature>
<sequence>MKIAVSGWSLHRRFQEGKLKLLDFPKEVREKFGVKGIELNSPFFESLEDDYLERLRERVEECGMKVGNIAVDSEGDLASLDEKARRQAVENHKKWIYIAKKIGSPSFRANAGGYGKVNEDVIKACIKSFSELCQEAEREGISVLIENHGGISGDPDIIVRIVEEVKKGIGTCPDFGNFPDEVRYSALEKIAKYAKFVHAKFYEFDENGEDTRIDASRCINILKKAGFDGWLSIEFEGKGDEEEGVTRSIELCKKYL</sequence>
<proteinExistence type="predicted"/>